<dbReference type="AlphaFoldDB" id="A0A1I1IBW0"/>
<organism evidence="3 4">
    <name type="scientific">Devosia psychrophila</name>
    <dbReference type="NCBI Taxonomy" id="728005"/>
    <lineage>
        <taxon>Bacteria</taxon>
        <taxon>Pseudomonadati</taxon>
        <taxon>Pseudomonadota</taxon>
        <taxon>Alphaproteobacteria</taxon>
        <taxon>Hyphomicrobiales</taxon>
        <taxon>Devosiaceae</taxon>
        <taxon>Devosia</taxon>
    </lineage>
</organism>
<feature type="modified residue" description="4-aspartylphosphate" evidence="1">
    <location>
        <position position="63"/>
    </location>
</feature>
<sequence>MENAPYVALIDDDQHSAALLTRMLVAHGSPRIQWYGNTAVAHSTIATTLSDPKASWPSLIIIDLKAQSQASIEFLRSIQPLAYQKGVNAVVMVPPDGRQHREALEDAGASAIFIRHAEPDAYRREAASLVSFWARSQRLDAVGM</sequence>
<gene>
    <name evidence="3" type="ORF">SAMN04488059_10422</name>
</gene>
<accession>A0A1I1IBW0</accession>
<feature type="domain" description="Response regulatory" evidence="2">
    <location>
        <begin position="6"/>
        <end position="130"/>
    </location>
</feature>
<dbReference type="Gene3D" id="3.40.50.2300">
    <property type="match status" value="1"/>
</dbReference>
<evidence type="ECO:0000259" key="2">
    <source>
        <dbReference type="PROSITE" id="PS50110"/>
    </source>
</evidence>
<evidence type="ECO:0000256" key="1">
    <source>
        <dbReference type="PROSITE-ProRule" id="PRU00169"/>
    </source>
</evidence>
<dbReference type="EMBL" id="FOMB01000004">
    <property type="protein sequence ID" value="SFC33501.1"/>
    <property type="molecule type" value="Genomic_DNA"/>
</dbReference>
<name>A0A1I1IBW0_9HYPH</name>
<keyword evidence="1" id="KW-0597">Phosphoprotein</keyword>
<dbReference type="SUPFAM" id="SSF52172">
    <property type="entry name" value="CheY-like"/>
    <property type="match status" value="1"/>
</dbReference>
<reference evidence="3 4" key="1">
    <citation type="submission" date="2016-10" db="EMBL/GenBank/DDBJ databases">
        <authorList>
            <person name="de Groot N.N."/>
        </authorList>
    </citation>
    <scope>NUCLEOTIDE SEQUENCE [LARGE SCALE GENOMIC DNA]</scope>
    <source>
        <strain evidence="3 4">CGMCC 1.10210</strain>
    </source>
</reference>
<dbReference type="GO" id="GO:0000160">
    <property type="term" value="P:phosphorelay signal transduction system"/>
    <property type="evidence" value="ECO:0007669"/>
    <property type="project" value="InterPro"/>
</dbReference>
<proteinExistence type="predicted"/>
<dbReference type="Proteomes" id="UP000182258">
    <property type="component" value="Unassembled WGS sequence"/>
</dbReference>
<evidence type="ECO:0000313" key="4">
    <source>
        <dbReference type="Proteomes" id="UP000182258"/>
    </source>
</evidence>
<dbReference type="PROSITE" id="PS50110">
    <property type="entry name" value="RESPONSE_REGULATORY"/>
    <property type="match status" value="1"/>
</dbReference>
<evidence type="ECO:0000313" key="3">
    <source>
        <dbReference type="EMBL" id="SFC33501.1"/>
    </source>
</evidence>
<protein>
    <recommendedName>
        <fullName evidence="2">Response regulatory domain-containing protein</fullName>
    </recommendedName>
</protein>
<dbReference type="InterPro" id="IPR011006">
    <property type="entry name" value="CheY-like_superfamily"/>
</dbReference>
<dbReference type="InterPro" id="IPR001789">
    <property type="entry name" value="Sig_transdc_resp-reg_receiver"/>
</dbReference>